<comment type="caution">
    <text evidence="2">The sequence shown here is derived from an EMBL/GenBank/DDBJ whole genome shotgun (WGS) entry which is preliminary data.</text>
</comment>
<protein>
    <submittedName>
        <fullName evidence="2">Uncharacterized protein</fullName>
    </submittedName>
</protein>
<keyword evidence="3" id="KW-1185">Reference proteome</keyword>
<feature type="transmembrane region" description="Helical" evidence="1">
    <location>
        <begin position="112"/>
        <end position="136"/>
    </location>
</feature>
<keyword evidence="1" id="KW-1133">Transmembrane helix</keyword>
<evidence type="ECO:0000313" key="3">
    <source>
        <dbReference type="Proteomes" id="UP000324479"/>
    </source>
</evidence>
<proteinExistence type="predicted"/>
<feature type="transmembrane region" description="Helical" evidence="1">
    <location>
        <begin position="36"/>
        <end position="61"/>
    </location>
</feature>
<sequence>MALLLFGVPQLSHLVSFIEARVPLAGRMNAGWEYLVIFGLEGAGTGFQIGSSQVAFSCLMLHPGRRWWRFTLAAVYLLVLLAVGMLTIAVVHSHELPAISATAGDLRWWRSVVSLLLMGPVLAFTSVFLAAGARFLAGWSLQRGPAVSHPVDLGTLLEWVLVGALLLAMTRYWLSLQTSSALAAQFDVVLLLFPTIAAGLVTLLLIGVFLSAVPSSGRAGLLVLVLAVHAALAAASVRMLLRIDPTMTIRQAWQYAVAPLAACLVSTLHIAAICWCLRKLGYRLKRR</sequence>
<evidence type="ECO:0000256" key="1">
    <source>
        <dbReference type="SAM" id="Phobius"/>
    </source>
</evidence>
<dbReference type="RefSeq" id="WP_150076399.1">
    <property type="nucleotide sequence ID" value="NZ_VWOX01000005.1"/>
</dbReference>
<dbReference type="AlphaFoldDB" id="A0A5M6D7Z5"/>
<accession>A0A5M6D7Z5</accession>
<dbReference type="EMBL" id="VWOX01000005">
    <property type="protein sequence ID" value="KAA5543647.1"/>
    <property type="molecule type" value="Genomic_DNA"/>
</dbReference>
<gene>
    <name evidence="2" type="ORF">FYK55_10585</name>
</gene>
<feature type="transmembrane region" description="Helical" evidence="1">
    <location>
        <begin position="221"/>
        <end position="241"/>
    </location>
</feature>
<keyword evidence="1" id="KW-0472">Membrane</keyword>
<reference evidence="2 3" key="1">
    <citation type="submission" date="2019-08" db="EMBL/GenBank/DDBJ databases">
        <authorList>
            <person name="Dhanesh K."/>
            <person name="Kumar G."/>
            <person name="Sasikala C."/>
            <person name="Venkata Ramana C."/>
        </authorList>
    </citation>
    <scope>NUCLEOTIDE SEQUENCE [LARGE SCALE GENOMIC DNA]</scope>
    <source>
        <strain evidence="2 3">JC645</strain>
    </source>
</reference>
<feature type="transmembrane region" description="Helical" evidence="1">
    <location>
        <begin position="253"/>
        <end position="277"/>
    </location>
</feature>
<keyword evidence="1" id="KW-0812">Transmembrane</keyword>
<evidence type="ECO:0000313" key="2">
    <source>
        <dbReference type="EMBL" id="KAA5543647.1"/>
    </source>
</evidence>
<organism evidence="2 3">
    <name type="scientific">Roseiconus nitratireducens</name>
    <dbReference type="NCBI Taxonomy" id="2605748"/>
    <lineage>
        <taxon>Bacteria</taxon>
        <taxon>Pseudomonadati</taxon>
        <taxon>Planctomycetota</taxon>
        <taxon>Planctomycetia</taxon>
        <taxon>Pirellulales</taxon>
        <taxon>Pirellulaceae</taxon>
        <taxon>Roseiconus</taxon>
    </lineage>
</organism>
<dbReference type="Proteomes" id="UP000324479">
    <property type="component" value="Unassembled WGS sequence"/>
</dbReference>
<name>A0A5M6D7Z5_9BACT</name>
<feature type="transmembrane region" description="Helical" evidence="1">
    <location>
        <begin position="156"/>
        <end position="174"/>
    </location>
</feature>
<feature type="transmembrane region" description="Helical" evidence="1">
    <location>
        <begin position="186"/>
        <end position="209"/>
    </location>
</feature>
<feature type="transmembrane region" description="Helical" evidence="1">
    <location>
        <begin position="73"/>
        <end position="92"/>
    </location>
</feature>